<proteinExistence type="predicted"/>
<dbReference type="RefSeq" id="WP_228856090.1">
    <property type="nucleotide sequence ID" value="NZ_AP024086.1"/>
</dbReference>
<organism evidence="2 3">
    <name type="scientific">Desulfomarina profundi</name>
    <dbReference type="NCBI Taxonomy" id="2772557"/>
    <lineage>
        <taxon>Bacteria</taxon>
        <taxon>Pseudomonadati</taxon>
        <taxon>Thermodesulfobacteriota</taxon>
        <taxon>Desulfobulbia</taxon>
        <taxon>Desulfobulbales</taxon>
        <taxon>Desulfobulbaceae</taxon>
        <taxon>Desulfomarina</taxon>
    </lineage>
</organism>
<dbReference type="AlphaFoldDB" id="A0A8D5FU33"/>
<accession>A0A8D5FU33</accession>
<dbReference type="EMBL" id="AP024086">
    <property type="protein sequence ID" value="BCL59912.1"/>
    <property type="molecule type" value="Genomic_DNA"/>
</dbReference>
<dbReference type="CDD" id="cd00156">
    <property type="entry name" value="REC"/>
    <property type="match status" value="1"/>
</dbReference>
<evidence type="ECO:0000313" key="2">
    <source>
        <dbReference type="EMBL" id="BCL59912.1"/>
    </source>
</evidence>
<dbReference type="Proteomes" id="UP000826725">
    <property type="component" value="Chromosome"/>
</dbReference>
<dbReference type="Pfam" id="PF01326">
    <property type="entry name" value="PPDK_N"/>
    <property type="match status" value="1"/>
</dbReference>
<gene>
    <name evidence="2" type="ORF">DGMP_06050</name>
</gene>
<protein>
    <submittedName>
        <fullName evidence="2">Phosphoenolpyruvate synthase</fullName>
    </submittedName>
</protein>
<reference evidence="2" key="1">
    <citation type="submission" date="2020-09" db="EMBL/GenBank/DDBJ databases">
        <title>Desulfogranum mesoprofundum gen. nov., sp. nov., a novel mesophilic, sulfate-reducing chemolithoautotroph isolated from a deep-sea hydrothermal vent chimney in the Suiyo Seamount.</title>
        <authorList>
            <person name="Hashimoto Y."/>
            <person name="Nakagawa S."/>
        </authorList>
    </citation>
    <scope>NUCLEOTIDE SEQUENCE</scope>
    <source>
        <strain evidence="2">KT2</strain>
    </source>
</reference>
<evidence type="ECO:0000259" key="1">
    <source>
        <dbReference type="Pfam" id="PF01326"/>
    </source>
</evidence>
<keyword evidence="3" id="KW-1185">Reference proteome</keyword>
<dbReference type="KEGG" id="dbk:DGMP_06050"/>
<name>A0A8D5FU33_9BACT</name>
<dbReference type="GO" id="GO:0005524">
    <property type="term" value="F:ATP binding"/>
    <property type="evidence" value="ECO:0007669"/>
    <property type="project" value="InterPro"/>
</dbReference>
<dbReference type="GO" id="GO:0016301">
    <property type="term" value="F:kinase activity"/>
    <property type="evidence" value="ECO:0007669"/>
    <property type="project" value="InterPro"/>
</dbReference>
<feature type="domain" description="Pyruvate phosphate dikinase AMP/ATP-binding" evidence="1">
    <location>
        <begin position="434"/>
        <end position="803"/>
    </location>
</feature>
<dbReference type="InterPro" id="IPR002192">
    <property type="entry name" value="PPDK_AMP/ATP-bd"/>
</dbReference>
<evidence type="ECO:0000313" key="3">
    <source>
        <dbReference type="Proteomes" id="UP000826725"/>
    </source>
</evidence>
<sequence length="1025" mass="116766">MINFGNEITDFDPHFKIFHDLMPFKVQEILLVSSLYDAFIMEEDGSLAIRLIHEYHGLNLSKAPKITRVSSAVEALESIEKKNFDMVITMPYAGGMNAFDLGAAIKQIKPDLAVIMVAHNIRSTFPDKAGSDGVDKIFLWCCEADLLLAIIKNVEDHLNVDADTGRAMVRVIIYVEDSPLYRSLFLPLIYNEVVRQTQSVLDESLNERHRLLRMRARPRILMATDYEEAMELYKKYKPYVFGVISDARYKKDGEANPDAGFEFLEYVRGEIPDLPLLMVSTEQNNRERAERIPAVFIDKNSPLIRDELHDFFLKYLGFGDFIFRLPDETPIGHAANLHEFEQQLRTIPDESLRYHTQRNHFSNWVMARAEVILARRLHKDYILDIEDLDSIRNDLVYKVHSLRKLRQQGVVVKFSADDYDPEIMDFVKIGDGSMGGKGRGLAFMWACLQGASRENSVLSEYTVTIPKTCVITADGFDAFVAENNLAWHEDMTDEQIADIFLDASLPAWLRQELRAFLKSCDRPLSVRSSSLLEDAQFRPYAGLYSTYFLTNNHADFSERLAQLESAIKLVYASTWFEGPRSFSRTSSQSVDDSMAVIVQQLAGEQYGNFWYPAVSGVAQSHNFYPVMDMKADEGIAHIALGVGKTVVEGEKSLWFSPAHPKKLVQFSSVENMLEYSQRQFYALDMNTGDCLHREKSNLVLRTVQGAEKELPVIMLSSTYIANEHRVRDANMPGLKIMTFAQLLKYSKYPLPEILTELLRIGKDGMGCDVEIEFAVNIHKEIEKSDFYFLQIRPMVTGGEMVDVQICDHEIENAFAYSTQSLGHGSFEDIADILFVDPESFDGAKTGVMATQIGEINRSLQREKRPYLLIGPGRWGSSDPWLGIPVQWSDISRVAAIIEVRNGTIRADPSQGSHFFQNITSLGIPYLTLTEEEGAVIGERRDFMDWNWLKEQSLVQKTTYIRHVRLEKPFVLKCDGAKSESVLYSKKCDCEQRCSVNGKEIWNQSLLLREECFDDYENGRSSGFDE</sequence>